<sequence length="269" mass="30288">MAATEQVAVQNKIQNLHNLQFPWKLHRLLEEAELSGDSTIVSWLPGNKAFKVHNRQEFANRIMPAYFSSAKYKTFQRSLNLWGFESVSKGRDKGACFHKFFVRGHPSLCENMRRIKIKGQQATKTTSPTTLPNITGMTSSGLISAAEPNIADFIRNRRGSLDNSGVPQVECIPQQQQQQQQQLPSTFSLYQSDLFLKAALERQQREALLRLQLQTQLPGFNFGGFPSILQQAQQNAQQNSGNFQQQRQQDPLHTVALAAALASKVVHEV</sequence>
<evidence type="ECO:0000259" key="5">
    <source>
        <dbReference type="SMART" id="SM00415"/>
    </source>
</evidence>
<organism evidence="6 7">
    <name type="scientific">Cylindrotheca closterium</name>
    <dbReference type="NCBI Taxonomy" id="2856"/>
    <lineage>
        <taxon>Eukaryota</taxon>
        <taxon>Sar</taxon>
        <taxon>Stramenopiles</taxon>
        <taxon>Ochrophyta</taxon>
        <taxon>Bacillariophyta</taxon>
        <taxon>Bacillariophyceae</taxon>
        <taxon>Bacillariophycidae</taxon>
        <taxon>Bacillariales</taxon>
        <taxon>Bacillariaceae</taxon>
        <taxon>Cylindrotheca</taxon>
    </lineage>
</organism>
<evidence type="ECO:0000256" key="1">
    <source>
        <dbReference type="ARBA" id="ARBA00004123"/>
    </source>
</evidence>
<dbReference type="AlphaFoldDB" id="A0AAD2G526"/>
<dbReference type="Proteomes" id="UP001295423">
    <property type="component" value="Unassembled WGS sequence"/>
</dbReference>
<dbReference type="Gene3D" id="1.10.10.10">
    <property type="entry name" value="Winged helix-like DNA-binding domain superfamily/Winged helix DNA-binding domain"/>
    <property type="match status" value="1"/>
</dbReference>
<dbReference type="GO" id="GO:0003700">
    <property type="term" value="F:DNA-binding transcription factor activity"/>
    <property type="evidence" value="ECO:0007669"/>
    <property type="project" value="InterPro"/>
</dbReference>
<protein>
    <recommendedName>
        <fullName evidence="5">HSF-type DNA-binding domain-containing protein</fullName>
    </recommendedName>
</protein>
<gene>
    <name evidence="6" type="ORF">CYCCA115_LOCUS18281</name>
</gene>
<keyword evidence="3" id="KW-0539">Nucleus</keyword>
<accession>A0AAD2G526</accession>
<evidence type="ECO:0000256" key="3">
    <source>
        <dbReference type="ARBA" id="ARBA00023242"/>
    </source>
</evidence>
<dbReference type="InterPro" id="IPR036388">
    <property type="entry name" value="WH-like_DNA-bd_sf"/>
</dbReference>
<comment type="subcellular location">
    <subcellularLocation>
        <location evidence="1">Nucleus</location>
    </subcellularLocation>
</comment>
<evidence type="ECO:0000313" key="6">
    <source>
        <dbReference type="EMBL" id="CAJ1959862.1"/>
    </source>
</evidence>
<keyword evidence="2" id="KW-0238">DNA-binding</keyword>
<dbReference type="InterPro" id="IPR000232">
    <property type="entry name" value="HSF_DNA-bd"/>
</dbReference>
<evidence type="ECO:0000256" key="4">
    <source>
        <dbReference type="RuleBase" id="RU004020"/>
    </source>
</evidence>
<proteinExistence type="inferred from homology"/>
<dbReference type="PANTHER" id="PTHR10015">
    <property type="entry name" value="HEAT SHOCK TRANSCRIPTION FACTOR"/>
    <property type="match status" value="1"/>
</dbReference>
<dbReference type="SUPFAM" id="SSF46785">
    <property type="entry name" value="Winged helix' DNA-binding domain"/>
    <property type="match status" value="1"/>
</dbReference>
<name>A0AAD2G526_9STRA</name>
<dbReference type="PANTHER" id="PTHR10015:SF206">
    <property type="entry name" value="HSF-TYPE DNA-BINDING DOMAIN-CONTAINING PROTEIN"/>
    <property type="match status" value="1"/>
</dbReference>
<comment type="caution">
    <text evidence="6">The sequence shown here is derived from an EMBL/GenBank/DDBJ whole genome shotgun (WGS) entry which is preliminary data.</text>
</comment>
<dbReference type="Pfam" id="PF00447">
    <property type="entry name" value="HSF_DNA-bind"/>
    <property type="match status" value="1"/>
</dbReference>
<dbReference type="SMART" id="SM00415">
    <property type="entry name" value="HSF"/>
    <property type="match status" value="1"/>
</dbReference>
<dbReference type="FunFam" id="1.10.10.10:FF:000479">
    <property type="entry name" value="Predicted protein"/>
    <property type="match status" value="1"/>
</dbReference>
<dbReference type="EMBL" id="CAKOGP040002025">
    <property type="protein sequence ID" value="CAJ1959862.1"/>
    <property type="molecule type" value="Genomic_DNA"/>
</dbReference>
<dbReference type="InterPro" id="IPR036390">
    <property type="entry name" value="WH_DNA-bd_sf"/>
</dbReference>
<feature type="domain" description="HSF-type DNA-binding" evidence="5">
    <location>
        <begin position="17"/>
        <end position="115"/>
    </location>
</feature>
<comment type="similarity">
    <text evidence="4">Belongs to the HSF family.</text>
</comment>
<dbReference type="GO" id="GO:0005634">
    <property type="term" value="C:nucleus"/>
    <property type="evidence" value="ECO:0007669"/>
    <property type="project" value="UniProtKB-SubCell"/>
</dbReference>
<evidence type="ECO:0000313" key="7">
    <source>
        <dbReference type="Proteomes" id="UP001295423"/>
    </source>
</evidence>
<keyword evidence="7" id="KW-1185">Reference proteome</keyword>
<reference evidence="6" key="1">
    <citation type="submission" date="2023-08" db="EMBL/GenBank/DDBJ databases">
        <authorList>
            <person name="Audoor S."/>
            <person name="Bilcke G."/>
        </authorList>
    </citation>
    <scope>NUCLEOTIDE SEQUENCE</scope>
</reference>
<dbReference type="GO" id="GO:0043565">
    <property type="term" value="F:sequence-specific DNA binding"/>
    <property type="evidence" value="ECO:0007669"/>
    <property type="project" value="InterPro"/>
</dbReference>
<evidence type="ECO:0000256" key="2">
    <source>
        <dbReference type="ARBA" id="ARBA00023125"/>
    </source>
</evidence>